<gene>
    <name evidence="6" type="ORF">SAMN05444167_2207</name>
</gene>
<dbReference type="PROSITE" id="PS50850">
    <property type="entry name" value="MFS"/>
    <property type="match status" value="1"/>
</dbReference>
<sequence>MQALVENGEATSAERISWNDPHSWLRQYRFSRSFWTFFLAALFFDAGFGIYYFLFNLFLLNLHFQERSIGLINGALTLGSVACTLPAGMLARKYGVRPVMLACLAVAPAVGVLRTLFTQLPSQIALALLGGAAMCLWGVCFLPAIAELTEENNRAAAFSLIFSVSVGTSALGGAFAAHLPAWMAAEGSTMLTWQIQRAILICASLLAAVAFAFAWRLRLPNDVRSEDEPMQGWKHLLHSSFLRRYIPLMAIWSAMIAAFVPFANVYLTNSLHLSLSHIGTVFLLSQLVQLCSGLVTAPLFRSFGLQRGIAATQLVTGTLLMLLALTHTVNVATVLYLCFSATQWMSSPGMYNLLMRGTPDSERSTAASAVMFGNALVSSGATALAGIGFANFGYAWMFVLLGLVAVAVAVCTVTVLRLPQEVQA</sequence>
<evidence type="ECO:0000256" key="1">
    <source>
        <dbReference type="ARBA" id="ARBA00022692"/>
    </source>
</evidence>
<protein>
    <submittedName>
        <fullName evidence="6">Predicted arabinose efflux permease, MFS family</fullName>
    </submittedName>
</protein>
<keyword evidence="2 4" id="KW-1133">Transmembrane helix</keyword>
<dbReference type="Gene3D" id="1.20.1250.20">
    <property type="entry name" value="MFS general substrate transporter like domains"/>
    <property type="match status" value="1"/>
</dbReference>
<reference evidence="6 7" key="1">
    <citation type="submission" date="2016-10" db="EMBL/GenBank/DDBJ databases">
        <authorList>
            <person name="de Groot N.N."/>
        </authorList>
    </citation>
    <scope>NUCLEOTIDE SEQUENCE [LARGE SCALE GENOMIC DNA]</scope>
    <source>
        <strain evidence="6 7">GAS232</strain>
    </source>
</reference>
<dbReference type="SUPFAM" id="SSF103473">
    <property type="entry name" value="MFS general substrate transporter"/>
    <property type="match status" value="1"/>
</dbReference>
<feature type="transmembrane region" description="Helical" evidence="4">
    <location>
        <begin position="245"/>
        <end position="267"/>
    </location>
</feature>
<evidence type="ECO:0000256" key="4">
    <source>
        <dbReference type="SAM" id="Phobius"/>
    </source>
</evidence>
<feature type="transmembrane region" description="Helical" evidence="4">
    <location>
        <begin position="157"/>
        <end position="183"/>
    </location>
</feature>
<feature type="transmembrane region" description="Helical" evidence="4">
    <location>
        <begin position="98"/>
        <end position="117"/>
    </location>
</feature>
<dbReference type="RefSeq" id="WP_083345180.1">
    <property type="nucleotide sequence ID" value="NZ_LT629690.1"/>
</dbReference>
<proteinExistence type="predicted"/>
<accession>A0A1G7KJB6</accession>
<dbReference type="PANTHER" id="PTHR23520:SF5">
    <property type="entry name" value="TRANSPORTER, PUTATIVE (AFU_ORTHOLOGUE AFUA_3G04000)-RELATED"/>
    <property type="match status" value="1"/>
</dbReference>
<evidence type="ECO:0000313" key="6">
    <source>
        <dbReference type="EMBL" id="SDF37287.1"/>
    </source>
</evidence>
<name>A0A1G7KJB6_9BACT</name>
<evidence type="ECO:0000256" key="2">
    <source>
        <dbReference type="ARBA" id="ARBA00022989"/>
    </source>
</evidence>
<feature type="domain" description="Major facilitator superfamily (MFS) profile" evidence="5">
    <location>
        <begin position="33"/>
        <end position="420"/>
    </location>
</feature>
<dbReference type="GO" id="GO:0022857">
    <property type="term" value="F:transmembrane transporter activity"/>
    <property type="evidence" value="ECO:0007669"/>
    <property type="project" value="InterPro"/>
</dbReference>
<dbReference type="InterPro" id="IPR020846">
    <property type="entry name" value="MFS_dom"/>
</dbReference>
<organism evidence="6 7">
    <name type="scientific">Terriglobus roseus</name>
    <dbReference type="NCBI Taxonomy" id="392734"/>
    <lineage>
        <taxon>Bacteria</taxon>
        <taxon>Pseudomonadati</taxon>
        <taxon>Acidobacteriota</taxon>
        <taxon>Terriglobia</taxon>
        <taxon>Terriglobales</taxon>
        <taxon>Acidobacteriaceae</taxon>
        <taxon>Terriglobus</taxon>
    </lineage>
</organism>
<evidence type="ECO:0000259" key="5">
    <source>
        <dbReference type="PROSITE" id="PS50850"/>
    </source>
</evidence>
<dbReference type="PANTHER" id="PTHR23520">
    <property type="entry name" value="TRANSPORTER, PUTATIVE (AFU_ORTHOLOGUE AFUA_3G04000)-RELATED"/>
    <property type="match status" value="1"/>
</dbReference>
<feature type="transmembrane region" description="Helical" evidence="4">
    <location>
        <begin position="71"/>
        <end position="91"/>
    </location>
</feature>
<keyword evidence="3 4" id="KW-0472">Membrane</keyword>
<evidence type="ECO:0000256" key="3">
    <source>
        <dbReference type="ARBA" id="ARBA00023136"/>
    </source>
</evidence>
<dbReference type="Pfam" id="PF07690">
    <property type="entry name" value="MFS_1"/>
    <property type="match status" value="1"/>
</dbReference>
<feature type="transmembrane region" description="Helical" evidence="4">
    <location>
        <begin position="34"/>
        <end position="59"/>
    </location>
</feature>
<dbReference type="InterPro" id="IPR011701">
    <property type="entry name" value="MFS"/>
</dbReference>
<feature type="transmembrane region" description="Helical" evidence="4">
    <location>
        <begin position="195"/>
        <end position="215"/>
    </location>
</feature>
<dbReference type="InterPro" id="IPR036259">
    <property type="entry name" value="MFS_trans_sf"/>
</dbReference>
<evidence type="ECO:0000313" key="7">
    <source>
        <dbReference type="Proteomes" id="UP000182427"/>
    </source>
</evidence>
<dbReference type="OrthoDB" id="119045at2"/>
<feature type="transmembrane region" description="Helical" evidence="4">
    <location>
        <begin position="366"/>
        <end position="389"/>
    </location>
</feature>
<keyword evidence="1 4" id="KW-0812">Transmembrane</keyword>
<keyword evidence="7" id="KW-1185">Reference proteome</keyword>
<feature type="transmembrane region" description="Helical" evidence="4">
    <location>
        <begin position="273"/>
        <end position="297"/>
    </location>
</feature>
<dbReference type="Proteomes" id="UP000182427">
    <property type="component" value="Chromosome I"/>
</dbReference>
<dbReference type="EMBL" id="LT629690">
    <property type="protein sequence ID" value="SDF37287.1"/>
    <property type="molecule type" value="Genomic_DNA"/>
</dbReference>
<feature type="transmembrane region" description="Helical" evidence="4">
    <location>
        <begin position="123"/>
        <end position="145"/>
    </location>
</feature>
<dbReference type="AlphaFoldDB" id="A0A1G7KJB6"/>
<feature type="transmembrane region" description="Helical" evidence="4">
    <location>
        <begin position="395"/>
        <end position="418"/>
    </location>
</feature>